<evidence type="ECO:0000313" key="1">
    <source>
        <dbReference type="EMBL" id="RMA97601.1"/>
    </source>
</evidence>
<dbReference type="EMBL" id="REFO01000010">
    <property type="protein sequence ID" value="RMA97601.1"/>
    <property type="molecule type" value="Genomic_DNA"/>
</dbReference>
<dbReference type="Proteomes" id="UP000280842">
    <property type="component" value="Unassembled WGS sequence"/>
</dbReference>
<dbReference type="AlphaFoldDB" id="A0A3M0BK66"/>
<dbReference type="PANTHER" id="PTHR37163">
    <property type="entry name" value="CONSERVED PROTEIN"/>
    <property type="match status" value="1"/>
</dbReference>
<organism evidence="1 2">
    <name type="scientific">Hydrogenothermus marinus</name>
    <dbReference type="NCBI Taxonomy" id="133270"/>
    <lineage>
        <taxon>Bacteria</taxon>
        <taxon>Pseudomonadati</taxon>
        <taxon>Aquificota</taxon>
        <taxon>Aquificia</taxon>
        <taxon>Aquificales</taxon>
        <taxon>Hydrogenothermaceae</taxon>
        <taxon>Hydrogenothermus</taxon>
    </lineage>
</organism>
<dbReference type="PANTHER" id="PTHR37163:SF1">
    <property type="entry name" value="DUF501 DOMAIN-CONTAINING PROTEIN"/>
    <property type="match status" value="1"/>
</dbReference>
<comment type="caution">
    <text evidence="1">The sequence shown here is derived from an EMBL/GenBank/DDBJ whole genome shotgun (WGS) entry which is preliminary data.</text>
</comment>
<gene>
    <name evidence="1" type="ORF">CLV39_0220</name>
</gene>
<keyword evidence="2" id="KW-1185">Reference proteome</keyword>
<evidence type="ECO:0008006" key="3">
    <source>
        <dbReference type="Google" id="ProtNLM"/>
    </source>
</evidence>
<dbReference type="Pfam" id="PF04417">
    <property type="entry name" value="DUF501"/>
    <property type="match status" value="1"/>
</dbReference>
<accession>A0A3M0BK66</accession>
<protein>
    <recommendedName>
        <fullName evidence="3">DUF501 domain-containing protein</fullName>
    </recommendedName>
</protein>
<reference evidence="1 2" key="1">
    <citation type="submission" date="2018-10" db="EMBL/GenBank/DDBJ databases">
        <title>Genomic Encyclopedia of Archaeal and Bacterial Type Strains, Phase II (KMG-II): from individual species to whole genera.</title>
        <authorList>
            <person name="Goeker M."/>
        </authorList>
    </citation>
    <scope>NUCLEOTIDE SEQUENCE [LARGE SCALE GENOMIC DNA]</scope>
    <source>
        <strain evidence="1 2">VM1</strain>
    </source>
</reference>
<dbReference type="RefSeq" id="WP_121922378.1">
    <property type="nucleotide sequence ID" value="NZ_REFO01000010.1"/>
</dbReference>
<evidence type="ECO:0000313" key="2">
    <source>
        <dbReference type="Proteomes" id="UP000280842"/>
    </source>
</evidence>
<proteinExistence type="predicted"/>
<dbReference type="OrthoDB" id="13546at2"/>
<dbReference type="InterPro" id="IPR007511">
    <property type="entry name" value="DUF501"/>
</dbReference>
<sequence length="143" mass="17179">MIYDLGYIIYSRVNKQKQPNPTRYWLYDKKLDRLISKLEEKGEIKKISQIITEDEKIFNQMLNLHKKDIENRKRFVAENPDLPEVFKKALLDETVGIGGIKNYWEKPFKVKCLHLWTAYHLANKEFENFIGEYVLEKIKNLKD</sequence>
<name>A0A3M0BK66_9AQUI</name>